<comment type="caution">
    <text evidence="1">The sequence shown here is derived from an EMBL/GenBank/DDBJ whole genome shotgun (WGS) entry which is preliminary data.</text>
</comment>
<dbReference type="Proteomes" id="UP001165444">
    <property type="component" value="Unassembled WGS sequence"/>
</dbReference>
<evidence type="ECO:0000313" key="2">
    <source>
        <dbReference type="Proteomes" id="UP001165444"/>
    </source>
</evidence>
<evidence type="ECO:0000313" key="1">
    <source>
        <dbReference type="EMBL" id="MCJ2379717.1"/>
    </source>
</evidence>
<reference evidence="1 2" key="1">
    <citation type="submission" date="2022-03" db="EMBL/GenBank/DDBJ databases">
        <title>Parabacteroides sp. nov. isolated from swine feces.</title>
        <authorList>
            <person name="Bak J.E."/>
        </authorList>
    </citation>
    <scope>NUCLEOTIDE SEQUENCE [LARGE SCALE GENOMIC DNA]</scope>
    <source>
        <strain evidence="1 2">AGMB00274</strain>
    </source>
</reference>
<proteinExistence type="predicted"/>
<dbReference type="EMBL" id="JAKZMM010000006">
    <property type="protein sequence ID" value="MCJ2379717.1"/>
    <property type="molecule type" value="Genomic_DNA"/>
</dbReference>
<dbReference type="RefSeq" id="WP_243323463.1">
    <property type="nucleotide sequence ID" value="NZ_JAKZMM010000006.1"/>
</dbReference>
<protein>
    <submittedName>
        <fullName evidence="1">Uncharacterized protein</fullName>
    </submittedName>
</protein>
<accession>A0ABT0BY67</accession>
<organism evidence="1 2">
    <name type="scientific">Parabacteroides faecalis</name>
    <dbReference type="NCBI Taxonomy" id="2924040"/>
    <lineage>
        <taxon>Bacteria</taxon>
        <taxon>Pseudomonadati</taxon>
        <taxon>Bacteroidota</taxon>
        <taxon>Bacteroidia</taxon>
        <taxon>Bacteroidales</taxon>
        <taxon>Tannerellaceae</taxon>
        <taxon>Parabacteroides</taxon>
    </lineage>
</organism>
<keyword evidence="2" id="KW-1185">Reference proteome</keyword>
<name>A0ABT0BY67_9BACT</name>
<gene>
    <name evidence="1" type="ORF">MUN53_03695</name>
</gene>
<sequence>MDNNNFDQFPINIFESNGPIEKKGFFCKSSCFRVWRNGMVIVQGNEEIDLRGYIIEGGLHVEIRSDILAAYTENKFFFTHISLNRDRVLWINLYNQGSEPKQPSALSLFYKNSKLARIAISIEIPQVLIEFDLLPNTDENSNEEFDSGDEKKLNCIQRIIKKYFS</sequence>